<dbReference type="CDD" id="cd01300">
    <property type="entry name" value="YtcJ_like"/>
    <property type="match status" value="1"/>
</dbReference>
<evidence type="ECO:0000313" key="3">
    <source>
        <dbReference type="Proteomes" id="UP000316242"/>
    </source>
</evidence>
<dbReference type="SUPFAM" id="SSF51556">
    <property type="entry name" value="Metallo-dependent hydrolases"/>
    <property type="match status" value="1"/>
</dbReference>
<gene>
    <name evidence="2" type="ORF">ANI01nite_05830</name>
</gene>
<dbReference type="PANTHER" id="PTHR22642:SF2">
    <property type="entry name" value="PROTEIN LONG AFTER FAR-RED 3"/>
    <property type="match status" value="1"/>
</dbReference>
<sequence length="547" mass="58570">MTGPQTVLYARTIHTLAQEHPASALGITDGRISHVGTREQAQGWIADGTTVIDYGEAAITPGLVDAHIHPVFGQSVARGVFLGDARTLDEAKRLIAGHAQACAPGDVVLGHGLNVAIFGTAEPSGQFLDEAAPGRASYATCFDAHSAVASSAMLERAGIDGSECFADGSSVVVDSDGRPTGFLREFAAMALAEKALPVLGIDDKVEAVYRLLREMAASGLTGGEMLDLADPDSLEIFRRMELRGELPIKLRIAPWIMASDPAETLDQLIALQSERGRRWQVRGAKLMIDGTVDNGTAWLYEPDTEGESTESLYRDPRRYVANLRTLAQAGVTTTTHAIGDQGIGFVISAIASLPRNGLRHRIEHLEELNDEDFARLKASGATISMQPTHCTHFVRADGSDAWSRRLGQHRASFAYRLRDVKDAGMVLALGSDWPIAPFDPRLIMADAQTRRRTEVPGSDSVQPRHRLSAREALEGYTVNVYESTGATGGRLETGMPADLTIFAADPLSVSPEELGTLAVLGTYVDGRLVDLGAELRSVDAQPASAGQ</sequence>
<dbReference type="InterPro" id="IPR032466">
    <property type="entry name" value="Metal_Hydrolase"/>
</dbReference>
<reference evidence="2 3" key="1">
    <citation type="submission" date="2019-06" db="EMBL/GenBank/DDBJ databases">
        <title>Whole genome shotgun sequence of Glutamicibacter nicotianae NBRC 14234.</title>
        <authorList>
            <person name="Hosoyama A."/>
            <person name="Uohara A."/>
            <person name="Ohji S."/>
            <person name="Ichikawa N."/>
        </authorList>
    </citation>
    <scope>NUCLEOTIDE SEQUENCE [LARGE SCALE GENOMIC DNA]</scope>
    <source>
        <strain evidence="2 3">NBRC 14234</strain>
    </source>
</reference>
<dbReference type="Proteomes" id="UP000316242">
    <property type="component" value="Unassembled WGS sequence"/>
</dbReference>
<protein>
    <submittedName>
        <fullName evidence="2">Amidohydrolase</fullName>
    </submittedName>
</protein>
<comment type="caution">
    <text evidence="2">The sequence shown here is derived from an EMBL/GenBank/DDBJ whole genome shotgun (WGS) entry which is preliminary data.</text>
</comment>
<dbReference type="EMBL" id="BJNE01000002">
    <property type="protein sequence ID" value="GEC11380.1"/>
    <property type="molecule type" value="Genomic_DNA"/>
</dbReference>
<dbReference type="Pfam" id="PF07969">
    <property type="entry name" value="Amidohydro_3"/>
    <property type="match status" value="1"/>
</dbReference>
<evidence type="ECO:0000259" key="1">
    <source>
        <dbReference type="Pfam" id="PF07969"/>
    </source>
</evidence>
<organism evidence="2 3">
    <name type="scientific">Glutamicibacter nicotianae</name>
    <name type="common">Arthrobacter nicotianae</name>
    <dbReference type="NCBI Taxonomy" id="37929"/>
    <lineage>
        <taxon>Bacteria</taxon>
        <taxon>Bacillati</taxon>
        <taxon>Actinomycetota</taxon>
        <taxon>Actinomycetes</taxon>
        <taxon>Micrococcales</taxon>
        <taxon>Micrococcaceae</taxon>
        <taxon>Glutamicibacter</taxon>
    </lineage>
</organism>
<dbReference type="Gene3D" id="3.20.20.140">
    <property type="entry name" value="Metal-dependent hydrolases"/>
    <property type="match status" value="1"/>
</dbReference>
<name>A0ABQ0RHT8_GLUNI</name>
<dbReference type="InterPro" id="IPR011059">
    <property type="entry name" value="Metal-dep_hydrolase_composite"/>
</dbReference>
<dbReference type="SUPFAM" id="SSF51338">
    <property type="entry name" value="Composite domain of metallo-dependent hydrolases"/>
    <property type="match status" value="1"/>
</dbReference>
<accession>A0ABQ0RHT8</accession>
<evidence type="ECO:0000313" key="2">
    <source>
        <dbReference type="EMBL" id="GEC11380.1"/>
    </source>
</evidence>
<dbReference type="Gene3D" id="3.10.310.70">
    <property type="match status" value="1"/>
</dbReference>
<dbReference type="InterPro" id="IPR033932">
    <property type="entry name" value="YtcJ-like"/>
</dbReference>
<dbReference type="RefSeq" id="WP_170214549.1">
    <property type="nucleotide sequence ID" value="NZ_BJNE01000002.1"/>
</dbReference>
<keyword evidence="3" id="KW-1185">Reference proteome</keyword>
<proteinExistence type="predicted"/>
<dbReference type="InterPro" id="IPR013108">
    <property type="entry name" value="Amidohydro_3"/>
</dbReference>
<dbReference type="PANTHER" id="PTHR22642">
    <property type="entry name" value="IMIDAZOLONEPROPIONASE"/>
    <property type="match status" value="1"/>
</dbReference>
<feature type="domain" description="Amidohydrolase 3" evidence="1">
    <location>
        <begin position="51"/>
        <end position="529"/>
    </location>
</feature>
<dbReference type="Gene3D" id="2.30.40.10">
    <property type="entry name" value="Urease, subunit C, domain 1"/>
    <property type="match status" value="1"/>
</dbReference>